<evidence type="ECO:0000313" key="2">
    <source>
        <dbReference type="EMBL" id="SPJ91545.1"/>
    </source>
</evidence>
<evidence type="ECO:0000256" key="1">
    <source>
        <dbReference type="SAM" id="MobiDB-lite"/>
    </source>
</evidence>
<sequence length="100" mass="11083">MIKTKTKTKQTAAWRQLSAAQRNAADNNIRPEMMIFIGCSIMITPNNGSSNLFAPRAGLRIEAQPGPRLEGNQSPPTKQHESAILQEPPNPNPCRLRESF</sequence>
<organism evidence="2 3">
    <name type="scientific">Fusarium torulosum</name>
    <dbReference type="NCBI Taxonomy" id="33205"/>
    <lineage>
        <taxon>Eukaryota</taxon>
        <taxon>Fungi</taxon>
        <taxon>Dikarya</taxon>
        <taxon>Ascomycota</taxon>
        <taxon>Pezizomycotina</taxon>
        <taxon>Sordariomycetes</taxon>
        <taxon>Hypocreomycetidae</taxon>
        <taxon>Hypocreales</taxon>
        <taxon>Nectriaceae</taxon>
        <taxon>Fusarium</taxon>
    </lineage>
</organism>
<name>A0AAE8SQC9_9HYPO</name>
<protein>
    <submittedName>
        <fullName evidence="2">Uncharacterized protein</fullName>
    </submittedName>
</protein>
<comment type="caution">
    <text evidence="2">The sequence shown here is derived from an EMBL/GenBank/DDBJ whole genome shotgun (WGS) entry which is preliminary data.</text>
</comment>
<dbReference type="Proteomes" id="UP001187734">
    <property type="component" value="Unassembled WGS sequence"/>
</dbReference>
<dbReference type="EMBL" id="ONZP01000873">
    <property type="protein sequence ID" value="SPJ91545.1"/>
    <property type="molecule type" value="Genomic_DNA"/>
</dbReference>
<evidence type="ECO:0000313" key="3">
    <source>
        <dbReference type="Proteomes" id="UP001187734"/>
    </source>
</evidence>
<accession>A0AAE8SQC9</accession>
<feature type="region of interest" description="Disordered" evidence="1">
    <location>
        <begin position="64"/>
        <end position="100"/>
    </location>
</feature>
<gene>
    <name evidence="2" type="ORF">FTOL_13560</name>
</gene>
<reference evidence="2" key="1">
    <citation type="submission" date="2018-03" db="EMBL/GenBank/DDBJ databases">
        <authorList>
            <person name="Guldener U."/>
        </authorList>
    </citation>
    <scope>NUCLEOTIDE SEQUENCE</scope>
</reference>
<proteinExistence type="predicted"/>
<keyword evidence="3" id="KW-1185">Reference proteome</keyword>
<dbReference type="AlphaFoldDB" id="A0AAE8SQC9"/>